<keyword evidence="21" id="KW-0808">Transferase</keyword>
<protein>
    <recommendedName>
        <fullName evidence="17">ADP-dependent (S)-NAD(P)H-hydrate dehydratase</fullName>
        <ecNumber evidence="17">4.2.1.136</ecNumber>
    </recommendedName>
    <alternativeName>
        <fullName evidence="17">ADP-dependent NAD(P)HX dehydratase</fullName>
    </alternativeName>
</protein>
<evidence type="ECO:0000256" key="4">
    <source>
        <dbReference type="ARBA" id="ARBA00009524"/>
    </source>
</evidence>
<dbReference type="InterPro" id="IPR030677">
    <property type="entry name" value="Nnr"/>
</dbReference>
<gene>
    <name evidence="17" type="primary">nnrD</name>
    <name evidence="21" type="ORF">DFR36_104264</name>
</gene>
<evidence type="ECO:0000256" key="5">
    <source>
        <dbReference type="ARBA" id="ARBA00022723"/>
    </source>
</evidence>
<keyword evidence="12 17" id="KW-0456">Lyase</keyword>
<evidence type="ECO:0000256" key="11">
    <source>
        <dbReference type="ARBA" id="ARBA00023235"/>
    </source>
</evidence>
<dbReference type="PANTHER" id="PTHR12592:SF0">
    <property type="entry name" value="ATP-DEPENDENT (S)-NAD(P)H-HYDRATE DEHYDRATASE"/>
    <property type="match status" value="1"/>
</dbReference>
<comment type="catalytic activity">
    <reaction evidence="15 17 18">
        <text>(6S)-NADHX + ADP = AMP + phosphate + NADH + H(+)</text>
        <dbReference type="Rhea" id="RHEA:32223"/>
        <dbReference type="ChEBI" id="CHEBI:15378"/>
        <dbReference type="ChEBI" id="CHEBI:43474"/>
        <dbReference type="ChEBI" id="CHEBI:57945"/>
        <dbReference type="ChEBI" id="CHEBI:64074"/>
        <dbReference type="ChEBI" id="CHEBI:456215"/>
        <dbReference type="ChEBI" id="CHEBI:456216"/>
        <dbReference type="EC" id="4.2.1.136"/>
    </reaction>
</comment>
<evidence type="ECO:0000256" key="13">
    <source>
        <dbReference type="ARBA" id="ARBA00023268"/>
    </source>
</evidence>
<dbReference type="Proteomes" id="UP000246483">
    <property type="component" value="Unassembled WGS sequence"/>
</dbReference>
<evidence type="ECO:0000256" key="18">
    <source>
        <dbReference type="PIRNR" id="PIRNR017184"/>
    </source>
</evidence>
<dbReference type="HAMAP" id="MF_01965">
    <property type="entry name" value="NADHX_dehydratase"/>
    <property type="match status" value="1"/>
</dbReference>
<evidence type="ECO:0000313" key="22">
    <source>
        <dbReference type="Proteomes" id="UP000246483"/>
    </source>
</evidence>
<evidence type="ECO:0000259" key="20">
    <source>
        <dbReference type="PROSITE" id="PS51385"/>
    </source>
</evidence>
<keyword evidence="9 18" id="KW-0630">Potassium</keyword>
<feature type="binding site" evidence="17">
    <location>
        <position position="389"/>
    </location>
    <ligand>
        <name>(6S)-NADPHX</name>
        <dbReference type="ChEBI" id="CHEBI:64076"/>
    </ligand>
</feature>
<keyword evidence="22" id="KW-1185">Reference proteome</keyword>
<comment type="catalytic activity">
    <reaction evidence="1 18">
        <text>(6R)-NADHX = (6S)-NADHX</text>
        <dbReference type="Rhea" id="RHEA:32215"/>
        <dbReference type="ChEBI" id="CHEBI:64074"/>
        <dbReference type="ChEBI" id="CHEBI:64075"/>
        <dbReference type="EC" id="5.1.99.6"/>
    </reaction>
</comment>
<dbReference type="PROSITE" id="PS51385">
    <property type="entry name" value="YJEF_N"/>
    <property type="match status" value="1"/>
</dbReference>
<comment type="cofactor">
    <cofactor evidence="17">
        <name>Mg(2+)</name>
        <dbReference type="ChEBI" id="CHEBI:18420"/>
    </cofactor>
</comment>
<evidence type="ECO:0000256" key="17">
    <source>
        <dbReference type="HAMAP-Rule" id="MF_01965"/>
    </source>
</evidence>
<evidence type="ECO:0000256" key="14">
    <source>
        <dbReference type="ARBA" id="ARBA00025153"/>
    </source>
</evidence>
<dbReference type="GO" id="GO:0016301">
    <property type="term" value="F:kinase activity"/>
    <property type="evidence" value="ECO:0007669"/>
    <property type="project" value="UniProtKB-KW"/>
</dbReference>
<evidence type="ECO:0000256" key="8">
    <source>
        <dbReference type="ARBA" id="ARBA00022857"/>
    </source>
</evidence>
<feature type="binding site" evidence="17">
    <location>
        <position position="332"/>
    </location>
    <ligand>
        <name>(6S)-NADPHX</name>
        <dbReference type="ChEBI" id="CHEBI:64076"/>
    </ligand>
</feature>
<dbReference type="GO" id="GO:0052856">
    <property type="term" value="F:NAD(P)HX epimerase activity"/>
    <property type="evidence" value="ECO:0007669"/>
    <property type="project" value="UniProtKB-EC"/>
</dbReference>
<evidence type="ECO:0000256" key="16">
    <source>
        <dbReference type="ARBA" id="ARBA00049209"/>
    </source>
</evidence>
<accession>A0A317RBP2</accession>
<evidence type="ECO:0000256" key="1">
    <source>
        <dbReference type="ARBA" id="ARBA00000013"/>
    </source>
</evidence>
<dbReference type="Gene3D" id="3.40.1190.20">
    <property type="match status" value="1"/>
</dbReference>
<dbReference type="CDD" id="cd01171">
    <property type="entry name" value="YXKO-related"/>
    <property type="match status" value="1"/>
</dbReference>
<dbReference type="RefSeq" id="WP_110012261.1">
    <property type="nucleotide sequence ID" value="NZ_QGUB01000004.1"/>
</dbReference>
<sequence>MQRVDPAQPLPLYSSAATRQLERAAAAQLAPHTLMQRAGAAVARLARALAPHARTIWVACGRGNNGGDGLEAAALLHAHGLPVVASLLPGDPGRLPADAVRSWERARQAGVRFTDVPPPLQAQDLAIDALLGLGLSPEPRGAAPEAALRGWLSQLQDSPAGVLCVDLPSGLLADTGQYAPGLAPGHGSAPGPRHTLALLTLKPGLFTAHGRDAAGQVWLDPLQADAAAHAVAPVAWLSGAPTPASRPHASHKGSFGDVAVVGGEGLSLRGMGMGGAALLAASAALHAGAGRVWLSLLDESEAATAAMLSAQPELMPRRFEALALDELTVVAGCGGGVAIAPLMAQLLDRAPRLVLDADALNAIAADPALAALLLRRHRQGGAATVLTPHPLEAARLLKTSSAAVQADRLGAAAELAARSGCTVVLKGSGSIIAAPDGVPRLNPTGNARLASPGTGDILAGLIGARLAAARAAPPQAALEAATAACWQHGAAADGWPVGQALTALALARRLAPG</sequence>
<feature type="binding site" evidence="17">
    <location>
        <begin position="426"/>
        <end position="430"/>
    </location>
    <ligand>
        <name>AMP</name>
        <dbReference type="ChEBI" id="CHEBI:456215"/>
    </ligand>
</feature>
<evidence type="ECO:0000256" key="6">
    <source>
        <dbReference type="ARBA" id="ARBA00022741"/>
    </source>
</evidence>
<feature type="binding site" evidence="17">
    <location>
        <position position="455"/>
    </location>
    <ligand>
        <name>AMP</name>
        <dbReference type="ChEBI" id="CHEBI:456215"/>
    </ligand>
</feature>
<keyword evidence="8 17" id="KW-0521">NADP</keyword>
<dbReference type="Pfam" id="PF01256">
    <property type="entry name" value="Carb_kinase"/>
    <property type="match status" value="1"/>
</dbReference>
<keyword evidence="6 17" id="KW-0547">Nucleotide-binding</keyword>
<comment type="subunit">
    <text evidence="17">Homotetramer.</text>
</comment>
<keyword evidence="10 17" id="KW-0520">NAD</keyword>
<keyword evidence="5 18" id="KW-0479">Metal-binding</keyword>
<comment type="caution">
    <text evidence="21">The sequence shown here is derived from an EMBL/GenBank/DDBJ whole genome shotgun (WGS) entry which is preliminary data.</text>
</comment>
<dbReference type="SUPFAM" id="SSF64153">
    <property type="entry name" value="YjeF N-terminal domain-like"/>
    <property type="match status" value="1"/>
</dbReference>
<dbReference type="SUPFAM" id="SSF53613">
    <property type="entry name" value="Ribokinase-like"/>
    <property type="match status" value="1"/>
</dbReference>
<dbReference type="InterPro" id="IPR029056">
    <property type="entry name" value="Ribokinase-like"/>
</dbReference>
<comment type="similarity">
    <text evidence="17">Belongs to the NnrD/CARKD family.</text>
</comment>
<name>A0A317RBP2_9BURK</name>
<evidence type="ECO:0000256" key="9">
    <source>
        <dbReference type="ARBA" id="ARBA00022958"/>
    </source>
</evidence>
<dbReference type="OrthoDB" id="9806925at2"/>
<evidence type="ECO:0000256" key="7">
    <source>
        <dbReference type="ARBA" id="ARBA00022840"/>
    </source>
</evidence>
<dbReference type="GO" id="GO:0046872">
    <property type="term" value="F:metal ion binding"/>
    <property type="evidence" value="ECO:0007669"/>
    <property type="project" value="UniProtKB-UniRule"/>
</dbReference>
<evidence type="ECO:0000256" key="10">
    <source>
        <dbReference type="ARBA" id="ARBA00023027"/>
    </source>
</evidence>
<dbReference type="EC" id="4.2.1.136" evidence="17"/>
<comment type="function">
    <text evidence="14 18">Bifunctional enzyme that catalyzes the epimerization of the S- and R-forms of NAD(P)HX and the dehydration of the S-form of NAD(P)HX at the expense of ADP, which is converted to AMP. This allows the repair of both epimers of NAD(P)HX, a damaged form of NAD(P)H that is a result of enzymatic or heat-dependent hydration.</text>
</comment>
<keyword evidence="13" id="KW-0511">Multifunctional enzyme</keyword>
<keyword evidence="11 18" id="KW-0413">Isomerase</keyword>
<dbReference type="InterPro" id="IPR004443">
    <property type="entry name" value="YjeF_N_dom"/>
</dbReference>
<dbReference type="Pfam" id="PF03853">
    <property type="entry name" value="YjeF_N"/>
    <property type="match status" value="1"/>
</dbReference>
<dbReference type="GO" id="GO:0052855">
    <property type="term" value="F:ADP-dependent NAD(P)H-hydrate dehydratase activity"/>
    <property type="evidence" value="ECO:0007669"/>
    <property type="project" value="UniProtKB-UniRule"/>
</dbReference>
<keyword evidence="7 17" id="KW-0067">ATP-binding</keyword>
<feature type="binding site" evidence="17">
    <location>
        <position position="276"/>
    </location>
    <ligand>
        <name>(6S)-NADPHX</name>
        <dbReference type="ChEBI" id="CHEBI:64076"/>
    </ligand>
</feature>
<dbReference type="EMBL" id="QGUB01000004">
    <property type="protein sequence ID" value="PWW46477.1"/>
    <property type="molecule type" value="Genomic_DNA"/>
</dbReference>
<dbReference type="NCBIfam" id="TIGR00196">
    <property type="entry name" value="yjeF_cterm"/>
    <property type="match status" value="1"/>
</dbReference>
<dbReference type="InterPro" id="IPR036652">
    <property type="entry name" value="YjeF_N_dom_sf"/>
</dbReference>
<evidence type="ECO:0000313" key="21">
    <source>
        <dbReference type="EMBL" id="PWW46477.1"/>
    </source>
</evidence>
<reference evidence="21 22" key="1">
    <citation type="submission" date="2018-05" db="EMBL/GenBank/DDBJ databases">
        <title>Genomic Encyclopedia of Type Strains, Phase IV (KMG-IV): sequencing the most valuable type-strain genomes for metagenomic binning, comparative biology and taxonomic classification.</title>
        <authorList>
            <person name="Goeker M."/>
        </authorList>
    </citation>
    <scope>NUCLEOTIDE SEQUENCE [LARGE SCALE GENOMIC DNA]</scope>
    <source>
        <strain evidence="21 22">DSM 26006</strain>
    </source>
</reference>
<evidence type="ECO:0000256" key="2">
    <source>
        <dbReference type="ARBA" id="ARBA00000909"/>
    </source>
</evidence>
<comment type="cofactor">
    <cofactor evidence="18">
        <name>K(+)</name>
        <dbReference type="ChEBI" id="CHEBI:29103"/>
    </cofactor>
    <text evidence="18">Binds 1 potassium ion per subunit.</text>
</comment>
<dbReference type="GO" id="GO:0005524">
    <property type="term" value="F:ATP binding"/>
    <property type="evidence" value="ECO:0007669"/>
    <property type="project" value="UniProtKB-UniRule"/>
</dbReference>
<evidence type="ECO:0000259" key="19">
    <source>
        <dbReference type="PROSITE" id="PS51383"/>
    </source>
</evidence>
<evidence type="ECO:0000256" key="3">
    <source>
        <dbReference type="ARBA" id="ARBA00006001"/>
    </source>
</evidence>
<feature type="domain" description="YjeF N-terminal" evidence="20">
    <location>
        <begin position="18"/>
        <end position="230"/>
    </location>
</feature>
<organism evidence="21 22">
    <name type="scientific">Melaminivora alkalimesophila</name>
    <dbReference type="NCBI Taxonomy" id="1165852"/>
    <lineage>
        <taxon>Bacteria</taxon>
        <taxon>Pseudomonadati</taxon>
        <taxon>Pseudomonadota</taxon>
        <taxon>Betaproteobacteria</taxon>
        <taxon>Burkholderiales</taxon>
        <taxon>Comamonadaceae</taxon>
        <taxon>Melaminivora</taxon>
    </lineage>
</organism>
<dbReference type="AlphaFoldDB" id="A0A317RBP2"/>
<dbReference type="GO" id="GO:0110051">
    <property type="term" value="P:metabolite repair"/>
    <property type="evidence" value="ECO:0007669"/>
    <property type="project" value="TreeGrafter"/>
</dbReference>
<evidence type="ECO:0000256" key="15">
    <source>
        <dbReference type="ARBA" id="ARBA00048238"/>
    </source>
</evidence>
<dbReference type="PIRSF" id="PIRSF017184">
    <property type="entry name" value="Nnr"/>
    <property type="match status" value="1"/>
</dbReference>
<dbReference type="Gene3D" id="3.40.50.10260">
    <property type="entry name" value="YjeF N-terminal domain"/>
    <property type="match status" value="1"/>
</dbReference>
<comment type="similarity">
    <text evidence="4 18">In the C-terminal section; belongs to the NnrD/CARKD family.</text>
</comment>
<comment type="catalytic activity">
    <reaction evidence="16 17 18">
        <text>(6S)-NADPHX + ADP = AMP + phosphate + NADPH + H(+)</text>
        <dbReference type="Rhea" id="RHEA:32235"/>
        <dbReference type="ChEBI" id="CHEBI:15378"/>
        <dbReference type="ChEBI" id="CHEBI:43474"/>
        <dbReference type="ChEBI" id="CHEBI:57783"/>
        <dbReference type="ChEBI" id="CHEBI:64076"/>
        <dbReference type="ChEBI" id="CHEBI:456215"/>
        <dbReference type="ChEBI" id="CHEBI:456216"/>
        <dbReference type="EC" id="4.2.1.136"/>
    </reaction>
</comment>
<dbReference type="GO" id="GO:0046496">
    <property type="term" value="P:nicotinamide nucleotide metabolic process"/>
    <property type="evidence" value="ECO:0007669"/>
    <property type="project" value="UniProtKB-UniRule"/>
</dbReference>
<comment type="similarity">
    <text evidence="3 18">In the N-terminal section; belongs to the NnrE/AIBP family.</text>
</comment>
<comment type="catalytic activity">
    <reaction evidence="2 18">
        <text>(6R)-NADPHX = (6S)-NADPHX</text>
        <dbReference type="Rhea" id="RHEA:32227"/>
        <dbReference type="ChEBI" id="CHEBI:64076"/>
        <dbReference type="ChEBI" id="CHEBI:64077"/>
        <dbReference type="EC" id="5.1.99.6"/>
    </reaction>
</comment>
<keyword evidence="21" id="KW-0418">Kinase</keyword>
<proteinExistence type="inferred from homology"/>
<dbReference type="InterPro" id="IPR000631">
    <property type="entry name" value="CARKD"/>
</dbReference>
<evidence type="ECO:0000256" key="12">
    <source>
        <dbReference type="ARBA" id="ARBA00023239"/>
    </source>
</evidence>
<feature type="binding site" evidence="17">
    <location>
        <position position="456"/>
    </location>
    <ligand>
        <name>(6S)-NADPHX</name>
        <dbReference type="ChEBI" id="CHEBI:64076"/>
    </ligand>
</feature>
<feature type="domain" description="YjeF C-terminal" evidence="19">
    <location>
        <begin position="235"/>
        <end position="513"/>
    </location>
</feature>
<dbReference type="PANTHER" id="PTHR12592">
    <property type="entry name" value="ATP-DEPENDENT (S)-NAD(P)H-HYDRATE DEHYDRATASE FAMILY MEMBER"/>
    <property type="match status" value="1"/>
</dbReference>
<comment type="function">
    <text evidence="17">Catalyzes the dehydration of the S-form of NAD(P)HX at the expense of ADP, which is converted to AMP. Together with NAD(P)HX epimerase, which catalyzes the epimerization of the S- and R-forms, the enzyme allows the repair of both epimers of NAD(P)HX, a damaged form of NAD(P)H that is a result of enzymatic or heat-dependent hydration.</text>
</comment>
<dbReference type="PROSITE" id="PS51383">
    <property type="entry name" value="YJEF_C_3"/>
    <property type="match status" value="1"/>
</dbReference>